<dbReference type="PANTHER" id="PTHR21659:SF85">
    <property type="entry name" value="EXPRESSED PROTEIN"/>
    <property type="match status" value="1"/>
</dbReference>
<dbReference type="GO" id="GO:0016020">
    <property type="term" value="C:membrane"/>
    <property type="evidence" value="ECO:0007669"/>
    <property type="project" value="UniProtKB-SubCell"/>
</dbReference>
<evidence type="ECO:0000256" key="4">
    <source>
        <dbReference type="ARBA" id="ARBA00022989"/>
    </source>
</evidence>
<feature type="compositionally biased region" description="Polar residues" evidence="6">
    <location>
        <begin position="266"/>
        <end position="277"/>
    </location>
</feature>
<gene>
    <name evidence="8" type="ORF">D9611_004694</name>
</gene>
<comment type="caution">
    <text evidence="8">The sequence shown here is derived from an EMBL/GenBank/DDBJ whole genome shotgun (WGS) entry which is preliminary data.</text>
</comment>
<protein>
    <submittedName>
        <fullName evidence="8">Uncharacterized protein</fullName>
    </submittedName>
</protein>
<feature type="compositionally biased region" description="Acidic residues" evidence="6">
    <location>
        <begin position="252"/>
        <end position="261"/>
    </location>
</feature>
<reference evidence="8 9" key="1">
    <citation type="journal article" date="2020" name="ISME J.">
        <title>Uncovering the hidden diversity of litter-decomposition mechanisms in mushroom-forming fungi.</title>
        <authorList>
            <person name="Floudas D."/>
            <person name="Bentzer J."/>
            <person name="Ahren D."/>
            <person name="Johansson T."/>
            <person name="Persson P."/>
            <person name="Tunlid A."/>
        </authorList>
    </citation>
    <scope>NUCLEOTIDE SEQUENCE [LARGE SCALE GENOMIC DNA]</scope>
    <source>
        <strain evidence="8 9">CBS 175.51</strain>
    </source>
</reference>
<dbReference type="AlphaFoldDB" id="A0A8H5B3V1"/>
<keyword evidence="5 7" id="KW-0472">Membrane</keyword>
<evidence type="ECO:0000256" key="1">
    <source>
        <dbReference type="ARBA" id="ARBA00004370"/>
    </source>
</evidence>
<evidence type="ECO:0000256" key="3">
    <source>
        <dbReference type="ARBA" id="ARBA00022692"/>
    </source>
</evidence>
<keyword evidence="4 7" id="KW-1133">Transmembrane helix</keyword>
<keyword evidence="9" id="KW-1185">Reference proteome</keyword>
<evidence type="ECO:0000256" key="6">
    <source>
        <dbReference type="SAM" id="MobiDB-lite"/>
    </source>
</evidence>
<organism evidence="8 9">
    <name type="scientific">Ephemerocybe angulata</name>
    <dbReference type="NCBI Taxonomy" id="980116"/>
    <lineage>
        <taxon>Eukaryota</taxon>
        <taxon>Fungi</taxon>
        <taxon>Dikarya</taxon>
        <taxon>Basidiomycota</taxon>
        <taxon>Agaricomycotina</taxon>
        <taxon>Agaricomycetes</taxon>
        <taxon>Agaricomycetidae</taxon>
        <taxon>Agaricales</taxon>
        <taxon>Agaricineae</taxon>
        <taxon>Psathyrellaceae</taxon>
        <taxon>Ephemerocybe</taxon>
    </lineage>
</organism>
<dbReference type="InterPro" id="IPR000612">
    <property type="entry name" value="PMP3"/>
</dbReference>
<dbReference type="Proteomes" id="UP000541558">
    <property type="component" value="Unassembled WGS sequence"/>
</dbReference>
<feature type="transmembrane region" description="Helical" evidence="7">
    <location>
        <begin position="25"/>
        <end position="46"/>
    </location>
</feature>
<dbReference type="Pfam" id="PF01679">
    <property type="entry name" value="Pmp3"/>
    <property type="match status" value="1"/>
</dbReference>
<accession>A0A8H5B3V1</accession>
<evidence type="ECO:0000313" key="9">
    <source>
        <dbReference type="Proteomes" id="UP000541558"/>
    </source>
</evidence>
<feature type="compositionally biased region" description="Basic and acidic residues" evidence="6">
    <location>
        <begin position="205"/>
        <end position="214"/>
    </location>
</feature>
<comment type="subcellular location">
    <subcellularLocation>
        <location evidence="1">Membrane</location>
    </subcellularLocation>
</comment>
<keyword evidence="3 7" id="KW-0812">Transmembrane</keyword>
<feature type="region of interest" description="Disordered" evidence="6">
    <location>
        <begin position="124"/>
        <end position="159"/>
    </location>
</feature>
<dbReference type="OrthoDB" id="2152119at2759"/>
<feature type="compositionally biased region" description="Basic residues" evidence="6">
    <location>
        <begin position="228"/>
        <end position="239"/>
    </location>
</feature>
<name>A0A8H5B3V1_9AGAR</name>
<dbReference type="EMBL" id="JAACJK010000220">
    <property type="protein sequence ID" value="KAF5315796.1"/>
    <property type="molecule type" value="Genomic_DNA"/>
</dbReference>
<evidence type="ECO:0000313" key="8">
    <source>
        <dbReference type="EMBL" id="KAF5315796.1"/>
    </source>
</evidence>
<dbReference type="PANTHER" id="PTHR21659">
    <property type="entry name" value="HYDROPHOBIC PROTEIN RCI2 LOW TEMPERATURE AND SALT RESPONSIVE PROTEIN LTI6 -RELATED"/>
    <property type="match status" value="1"/>
</dbReference>
<evidence type="ECO:0000256" key="7">
    <source>
        <dbReference type="SAM" id="Phobius"/>
    </source>
</evidence>
<feature type="compositionally biased region" description="Basic and acidic residues" evidence="6">
    <location>
        <begin position="278"/>
        <end position="297"/>
    </location>
</feature>
<evidence type="ECO:0000256" key="5">
    <source>
        <dbReference type="ARBA" id="ARBA00023136"/>
    </source>
</evidence>
<comment type="similarity">
    <text evidence="2">Belongs to the UPF0057 (PMP3) family.</text>
</comment>
<sequence>MSEMATYGIAPTNGKIDLTPRKHHGYAVVLFILGTLFPPLAVAARFGIGKDFWLNLLLTICGYIPGHGHNFYIQNIRNNKNHARTPKWVQKYGLVDLSEIRRKERKSQWANRYKDRLPRSAYEGQPLAEGQENGPASDLSTVEGGVKRQQTGNNLWQPEDEQYYNADKNSTNSNQSRWHYPANFDDAVMDSAMLKQSKKKKKSSDKKNRWERTQDAYSLPPEDEDSGRKRKSKKKKRRSSVAADSIQSQDDTATEYPEDAEGGLYGNTSKISPSQQESGKKDEPIKTTDEELFRHEF</sequence>
<evidence type="ECO:0000256" key="2">
    <source>
        <dbReference type="ARBA" id="ARBA00009530"/>
    </source>
</evidence>
<feature type="region of interest" description="Disordered" evidence="6">
    <location>
        <begin position="194"/>
        <end position="297"/>
    </location>
</feature>
<proteinExistence type="inferred from homology"/>